<proteinExistence type="predicted"/>
<dbReference type="InterPro" id="IPR021947">
    <property type="entry name" value="DUF3564"/>
</dbReference>
<dbReference type="Proteomes" id="UP000272778">
    <property type="component" value="Unassembled WGS sequence"/>
</dbReference>
<reference evidence="1 2" key="1">
    <citation type="submission" date="2018-11" db="EMBL/GenBank/DDBJ databases">
        <title>Paraburkholderia sp. DHOA04, isolated from soil.</title>
        <authorList>
            <person name="Gao Z.-H."/>
            <person name="Qiu L.-H."/>
            <person name="Fu J.-C."/>
        </authorList>
    </citation>
    <scope>NUCLEOTIDE SEQUENCE [LARGE SCALE GENOMIC DNA]</scope>
    <source>
        <strain evidence="1 2">DHOA04</strain>
    </source>
</reference>
<evidence type="ECO:0000313" key="2">
    <source>
        <dbReference type="Proteomes" id="UP000272778"/>
    </source>
</evidence>
<accession>A0A3N6MQ72</accession>
<organism evidence="1 2">
    <name type="scientific">Paraburkholderia dinghuensis</name>
    <dbReference type="NCBI Taxonomy" id="2305225"/>
    <lineage>
        <taxon>Bacteria</taxon>
        <taxon>Pseudomonadati</taxon>
        <taxon>Pseudomonadota</taxon>
        <taxon>Betaproteobacteria</taxon>
        <taxon>Burkholderiales</taxon>
        <taxon>Burkholderiaceae</taxon>
        <taxon>Paraburkholderia</taxon>
    </lineage>
</organism>
<keyword evidence="2" id="KW-1185">Reference proteome</keyword>
<dbReference type="EMBL" id="RQIS01000009">
    <property type="protein sequence ID" value="RQH05809.1"/>
    <property type="molecule type" value="Genomic_DNA"/>
</dbReference>
<sequence>MRITAHLDRYDPLDPDACAIIWLDKQAGKWSREAHVGAGVPPWGLSGHTRDGTCLLAGNDRQPLCLLEGLDLASADGPFEGETGAVRWLAQDRAASTEGRWHVQCIDTTESNPDESLFADEGQ</sequence>
<evidence type="ECO:0000313" key="1">
    <source>
        <dbReference type="EMBL" id="RQH05809.1"/>
    </source>
</evidence>
<dbReference type="RefSeq" id="WP_124151737.1">
    <property type="nucleotide sequence ID" value="NZ_RQIS01000009.1"/>
</dbReference>
<dbReference type="AlphaFoldDB" id="A0A3N6MQ72"/>
<protein>
    <submittedName>
        <fullName evidence="1">DUF3564 family protein</fullName>
    </submittedName>
</protein>
<comment type="caution">
    <text evidence="1">The sequence shown here is derived from an EMBL/GenBank/DDBJ whole genome shotgun (WGS) entry which is preliminary data.</text>
</comment>
<gene>
    <name evidence="1" type="ORF">D1Y85_14460</name>
</gene>
<dbReference type="Pfam" id="PF12087">
    <property type="entry name" value="DUF3564"/>
    <property type="match status" value="1"/>
</dbReference>
<dbReference type="OrthoDB" id="9130024at2"/>
<name>A0A3N6MQ72_9BURK</name>